<sequence length="96" mass="11081">MSTMTQVISMKRLRLSQIGRKHLVLRCVQMRMILKLTIQNVSCSLILACTIQVNLTTLMNNNFHLLHPACKGDDHALLISNRYSVIFVHSHLNYLY</sequence>
<dbReference type="AlphaFoldDB" id="A0A0M3HZN3"/>
<organism evidence="1 2">
    <name type="scientific">Ascaris lumbricoides</name>
    <name type="common">Giant roundworm</name>
    <dbReference type="NCBI Taxonomy" id="6252"/>
    <lineage>
        <taxon>Eukaryota</taxon>
        <taxon>Metazoa</taxon>
        <taxon>Ecdysozoa</taxon>
        <taxon>Nematoda</taxon>
        <taxon>Chromadorea</taxon>
        <taxon>Rhabditida</taxon>
        <taxon>Spirurina</taxon>
        <taxon>Ascaridomorpha</taxon>
        <taxon>Ascaridoidea</taxon>
        <taxon>Ascarididae</taxon>
        <taxon>Ascaris</taxon>
    </lineage>
</organism>
<proteinExistence type="predicted"/>
<evidence type="ECO:0000313" key="2">
    <source>
        <dbReference type="WBParaSite" id="ALUE_0000919601-mRNA-1"/>
    </source>
</evidence>
<accession>A0A0M3HZN3</accession>
<protein>
    <submittedName>
        <fullName evidence="2">Ovule protein</fullName>
    </submittedName>
</protein>
<dbReference type="WBParaSite" id="ALUE_0000919601-mRNA-1">
    <property type="protein sequence ID" value="ALUE_0000919601-mRNA-1"/>
    <property type="gene ID" value="ALUE_0000919601"/>
</dbReference>
<dbReference type="Proteomes" id="UP000036681">
    <property type="component" value="Unplaced"/>
</dbReference>
<keyword evidence="1" id="KW-1185">Reference proteome</keyword>
<reference evidence="2" key="1">
    <citation type="submission" date="2017-02" db="UniProtKB">
        <authorList>
            <consortium name="WormBaseParasite"/>
        </authorList>
    </citation>
    <scope>IDENTIFICATION</scope>
</reference>
<name>A0A0M3HZN3_ASCLU</name>
<evidence type="ECO:0000313" key="1">
    <source>
        <dbReference type="Proteomes" id="UP000036681"/>
    </source>
</evidence>